<dbReference type="AlphaFoldDB" id="A0AAD8L8G1"/>
<evidence type="ECO:0008006" key="4">
    <source>
        <dbReference type="Google" id="ProtNLM"/>
    </source>
</evidence>
<reference evidence="2" key="1">
    <citation type="journal article" date="2023" name="bioRxiv">
        <title>Improved chromosome-level genome assembly for marigold (Tagetes erecta).</title>
        <authorList>
            <person name="Jiang F."/>
            <person name="Yuan L."/>
            <person name="Wang S."/>
            <person name="Wang H."/>
            <person name="Xu D."/>
            <person name="Wang A."/>
            <person name="Fan W."/>
        </authorList>
    </citation>
    <scope>NUCLEOTIDE SEQUENCE</scope>
    <source>
        <strain evidence="2">WSJ</strain>
        <tissue evidence="2">Leaf</tissue>
    </source>
</reference>
<evidence type="ECO:0000313" key="2">
    <source>
        <dbReference type="EMBL" id="KAK1436777.1"/>
    </source>
</evidence>
<dbReference type="InterPro" id="IPR007942">
    <property type="entry name" value="PLipase-like"/>
</dbReference>
<dbReference type="Pfam" id="PF05278">
    <property type="entry name" value="PEARLI-4"/>
    <property type="match status" value="1"/>
</dbReference>
<dbReference type="EMBL" id="JAUHHV010000001">
    <property type="protein sequence ID" value="KAK1436777.1"/>
    <property type="molecule type" value="Genomic_DNA"/>
</dbReference>
<dbReference type="PANTHER" id="PTHR35358">
    <property type="entry name" value="OS06G0711100 PROTEIN"/>
    <property type="match status" value="1"/>
</dbReference>
<name>A0AAD8L8G1_TARER</name>
<evidence type="ECO:0000256" key="1">
    <source>
        <dbReference type="SAM" id="MobiDB-lite"/>
    </source>
</evidence>
<keyword evidence="3" id="KW-1185">Reference proteome</keyword>
<protein>
    <recommendedName>
        <fullName evidence="4">Phospholipase-like protein</fullName>
    </recommendedName>
</protein>
<evidence type="ECO:0000313" key="3">
    <source>
        <dbReference type="Proteomes" id="UP001229421"/>
    </source>
</evidence>
<feature type="compositionally biased region" description="Basic and acidic residues" evidence="1">
    <location>
        <begin position="237"/>
        <end position="248"/>
    </location>
</feature>
<organism evidence="2 3">
    <name type="scientific">Tagetes erecta</name>
    <name type="common">African marigold</name>
    <dbReference type="NCBI Taxonomy" id="13708"/>
    <lineage>
        <taxon>Eukaryota</taxon>
        <taxon>Viridiplantae</taxon>
        <taxon>Streptophyta</taxon>
        <taxon>Embryophyta</taxon>
        <taxon>Tracheophyta</taxon>
        <taxon>Spermatophyta</taxon>
        <taxon>Magnoliopsida</taxon>
        <taxon>eudicotyledons</taxon>
        <taxon>Gunneridae</taxon>
        <taxon>Pentapetalae</taxon>
        <taxon>asterids</taxon>
        <taxon>campanulids</taxon>
        <taxon>Asterales</taxon>
        <taxon>Asteraceae</taxon>
        <taxon>Asteroideae</taxon>
        <taxon>Heliantheae alliance</taxon>
        <taxon>Tageteae</taxon>
        <taxon>Tagetes</taxon>
    </lineage>
</organism>
<dbReference type="Proteomes" id="UP001229421">
    <property type="component" value="Unassembled WGS sequence"/>
</dbReference>
<sequence length="604" mass="67071">MADLKFCDGHNICACLDQTNTTSTDYYQLIDFLTTSKISHAITANPSVYENLIRDFWGSANADETAVTTTIRAVVAGISDLSGGFDYRQVLKCMLSYNWRYLVHICIHCLSSRKGGLDAISSQVASAVVALVMNEPFNFSNLVFQGMVSNIEGIRRSKFLLYPRFLQMIINVQLPDLRPHGNTLSLKHMTKLIFNRMKSKSPRSTFSGTVTPFFGHIIGEGNGNVEVDNTGGDDDAHDGANDDVHDNTGDEGGSDSEEGDNDRKEGDSVNAEISVGNEVGNVNDETTVSEVVSPKGNKKHDRDACPTSSSGSEYSVPKKKKMVIKIREKPGSSKYRTPGQEAAFGADMPSFSAKSDVVTQLQKTVKDLQEQLRVKDGENLIQKMLEDKLQKQELWKARRPHCVKTKMPTTPDLFGLSDHIKDRVEVGKGSSQSNIICVQGYKVKRSAAPILESIFKKHGDIAAKCAFKSAYMRSSFLETICEVVSKIQTNNNIGKMEEIEQQMLIIEAANINVSWLRTRLNAAHKRKEEGKKCSLLMEIKANTVLVKRAAQMDMRERCVELVAAEDRFEKAERCVKVLHLVEKNLSDGILKSKANIDSWARQLV</sequence>
<feature type="region of interest" description="Disordered" evidence="1">
    <location>
        <begin position="221"/>
        <end position="319"/>
    </location>
</feature>
<comment type="caution">
    <text evidence="2">The sequence shown here is derived from an EMBL/GenBank/DDBJ whole genome shotgun (WGS) entry which is preliminary data.</text>
</comment>
<gene>
    <name evidence="2" type="ORF">QVD17_02559</name>
</gene>
<accession>A0AAD8L8G1</accession>
<dbReference type="PANTHER" id="PTHR35358:SF18">
    <property type="entry name" value="PHOSPHOLIPASE-LIKE PROTEIN-RELATED"/>
    <property type="match status" value="1"/>
</dbReference>
<proteinExistence type="predicted"/>